<dbReference type="InterPro" id="IPR050164">
    <property type="entry name" value="Peptidase_C19"/>
</dbReference>
<dbReference type="Pfam" id="PF00443">
    <property type="entry name" value="UCH"/>
    <property type="match status" value="1"/>
</dbReference>
<organism evidence="2 3">
    <name type="scientific">Goodea atripinnis</name>
    <dbReference type="NCBI Taxonomy" id="208336"/>
    <lineage>
        <taxon>Eukaryota</taxon>
        <taxon>Metazoa</taxon>
        <taxon>Chordata</taxon>
        <taxon>Craniata</taxon>
        <taxon>Vertebrata</taxon>
        <taxon>Euteleostomi</taxon>
        <taxon>Actinopterygii</taxon>
        <taxon>Neopterygii</taxon>
        <taxon>Teleostei</taxon>
        <taxon>Neoteleostei</taxon>
        <taxon>Acanthomorphata</taxon>
        <taxon>Ovalentaria</taxon>
        <taxon>Atherinomorphae</taxon>
        <taxon>Cyprinodontiformes</taxon>
        <taxon>Goodeidae</taxon>
        <taxon>Goodea</taxon>
    </lineage>
</organism>
<reference evidence="2 3" key="1">
    <citation type="submission" date="2021-06" db="EMBL/GenBank/DDBJ databases">
        <authorList>
            <person name="Palmer J.M."/>
        </authorList>
    </citation>
    <scope>NUCLEOTIDE SEQUENCE [LARGE SCALE GENOMIC DNA]</scope>
    <source>
        <strain evidence="2 3">GA_2019</strain>
        <tissue evidence="2">Muscle</tissue>
    </source>
</reference>
<comment type="caution">
    <text evidence="2">The sequence shown here is derived from an EMBL/GenBank/DDBJ whole genome shotgun (WGS) entry which is preliminary data.</text>
</comment>
<feature type="non-terminal residue" evidence="2">
    <location>
        <position position="349"/>
    </location>
</feature>
<dbReference type="GO" id="GO:0016787">
    <property type="term" value="F:hydrolase activity"/>
    <property type="evidence" value="ECO:0007669"/>
    <property type="project" value="UniProtKB-KW"/>
</dbReference>
<evidence type="ECO:0000259" key="1">
    <source>
        <dbReference type="PROSITE" id="PS50235"/>
    </source>
</evidence>
<sequence length="349" mass="40184">MALVCNVFEMLYQLANLDEPRIILRVRKLLLLIPTDPEVQDALDNFVPKESSVWSHQSMPTALDDDVIRDSDALSSRPFRNAVRSGRQLSLCGTPEKSSYRQMSLSERSSIRVEEIIPAARVAIQQLLDDFLFRASRIIINSSNATPSPAPSHDFHPKCSTASSRLAAYEVLVMLADSSLSNLRLITKELLSMHHQSDPSLCKEFDAFLSIEDDTDQPEESVFYQVQSLFGHLMESKLQYYVPENFWKIFKMWNKELYVREQQDAYEFFTSLVDQLDEHLKKMGREQIFKNTFQGIYSDQKICKDCPHRYEREETFMALNLGVTSCQSLEISLDQFVRGEVLEGSNAYY</sequence>
<dbReference type="Proteomes" id="UP001476798">
    <property type="component" value="Unassembled WGS sequence"/>
</dbReference>
<gene>
    <name evidence="2" type="primary">USP24_1</name>
    <name evidence="2" type="ORF">GOODEAATRI_001017</name>
</gene>
<dbReference type="PROSITE" id="PS50235">
    <property type="entry name" value="USP_3"/>
    <property type="match status" value="1"/>
</dbReference>
<proteinExistence type="predicted"/>
<dbReference type="Gene3D" id="3.90.70.10">
    <property type="entry name" value="Cysteine proteinases"/>
    <property type="match status" value="1"/>
</dbReference>
<dbReference type="InterPro" id="IPR038765">
    <property type="entry name" value="Papain-like_cys_pep_sf"/>
</dbReference>
<keyword evidence="2" id="KW-0378">Hydrolase</keyword>
<feature type="domain" description="USP" evidence="1">
    <location>
        <begin position="178"/>
        <end position="349"/>
    </location>
</feature>
<evidence type="ECO:0000313" key="3">
    <source>
        <dbReference type="Proteomes" id="UP001476798"/>
    </source>
</evidence>
<dbReference type="PANTHER" id="PTHR24006">
    <property type="entry name" value="UBIQUITIN CARBOXYL-TERMINAL HYDROLASE"/>
    <property type="match status" value="1"/>
</dbReference>
<accession>A0ABV0NJX5</accession>
<protein>
    <submittedName>
        <fullName evidence="2">Ubiquitin carboxyl-terminal hydrolase 24</fullName>
    </submittedName>
</protein>
<name>A0ABV0NJX5_9TELE</name>
<dbReference type="EMBL" id="JAHRIO010040010">
    <property type="protein sequence ID" value="MEQ2170517.1"/>
    <property type="molecule type" value="Genomic_DNA"/>
</dbReference>
<evidence type="ECO:0000313" key="2">
    <source>
        <dbReference type="EMBL" id="MEQ2170517.1"/>
    </source>
</evidence>
<dbReference type="InterPro" id="IPR028889">
    <property type="entry name" value="USP"/>
</dbReference>
<dbReference type="InterPro" id="IPR001394">
    <property type="entry name" value="Peptidase_C19_UCH"/>
</dbReference>
<keyword evidence="3" id="KW-1185">Reference proteome</keyword>
<dbReference type="PANTHER" id="PTHR24006:SF729">
    <property type="entry name" value="UBIQUITIN CARBOXYL-TERMINAL HYDROLASE 24"/>
    <property type="match status" value="1"/>
</dbReference>
<dbReference type="SUPFAM" id="SSF54001">
    <property type="entry name" value="Cysteine proteinases"/>
    <property type="match status" value="1"/>
</dbReference>